<protein>
    <submittedName>
        <fullName evidence="3">EamA family transporter</fullName>
    </submittedName>
</protein>
<evidence type="ECO:0000313" key="4">
    <source>
        <dbReference type="Proteomes" id="UP000321907"/>
    </source>
</evidence>
<dbReference type="PANTHER" id="PTHR22911:SF79">
    <property type="entry name" value="MOBA-LIKE NTP TRANSFERASE DOMAIN-CONTAINING PROTEIN"/>
    <property type="match status" value="1"/>
</dbReference>
<keyword evidence="4" id="KW-1185">Reference proteome</keyword>
<proteinExistence type="predicted"/>
<feature type="transmembrane region" description="Helical" evidence="1">
    <location>
        <begin position="109"/>
        <end position="127"/>
    </location>
</feature>
<dbReference type="Pfam" id="PF00892">
    <property type="entry name" value="EamA"/>
    <property type="match status" value="2"/>
</dbReference>
<feature type="transmembrane region" description="Helical" evidence="1">
    <location>
        <begin position="165"/>
        <end position="185"/>
    </location>
</feature>
<dbReference type="PANTHER" id="PTHR22911">
    <property type="entry name" value="ACYL-MALONYL CONDENSING ENZYME-RELATED"/>
    <property type="match status" value="1"/>
</dbReference>
<evidence type="ECO:0000313" key="3">
    <source>
        <dbReference type="EMBL" id="TXF91562.1"/>
    </source>
</evidence>
<dbReference type="InterPro" id="IPR037185">
    <property type="entry name" value="EmrE-like"/>
</dbReference>
<feature type="transmembrane region" description="Helical" evidence="1">
    <location>
        <begin position="224"/>
        <end position="242"/>
    </location>
</feature>
<evidence type="ECO:0000259" key="2">
    <source>
        <dbReference type="Pfam" id="PF00892"/>
    </source>
</evidence>
<organism evidence="3 4">
    <name type="scientific">Neolewinella aurantiaca</name>
    <dbReference type="NCBI Taxonomy" id="2602767"/>
    <lineage>
        <taxon>Bacteria</taxon>
        <taxon>Pseudomonadati</taxon>
        <taxon>Bacteroidota</taxon>
        <taxon>Saprospiria</taxon>
        <taxon>Saprospirales</taxon>
        <taxon>Lewinellaceae</taxon>
        <taxon>Neolewinella</taxon>
    </lineage>
</organism>
<feature type="domain" description="EamA" evidence="2">
    <location>
        <begin position="135"/>
        <end position="264"/>
    </location>
</feature>
<reference evidence="3 4" key="1">
    <citation type="submission" date="2019-08" db="EMBL/GenBank/DDBJ databases">
        <title>Lewinella sp. strain SSH13 Genome sequencing and assembly.</title>
        <authorList>
            <person name="Kim I."/>
        </authorList>
    </citation>
    <scope>NUCLEOTIDE SEQUENCE [LARGE SCALE GENOMIC DNA]</scope>
    <source>
        <strain evidence="3 4">SSH13</strain>
    </source>
</reference>
<feature type="domain" description="EamA" evidence="2">
    <location>
        <begin position="1"/>
        <end position="122"/>
    </location>
</feature>
<feature type="transmembrane region" description="Helical" evidence="1">
    <location>
        <begin position="54"/>
        <end position="72"/>
    </location>
</feature>
<feature type="transmembrane region" description="Helical" evidence="1">
    <location>
        <begin position="191"/>
        <end position="212"/>
    </location>
</feature>
<comment type="caution">
    <text evidence="3">The sequence shown here is derived from an EMBL/GenBank/DDBJ whole genome shotgun (WGS) entry which is preliminary data.</text>
</comment>
<dbReference type="GO" id="GO:0016020">
    <property type="term" value="C:membrane"/>
    <property type="evidence" value="ECO:0007669"/>
    <property type="project" value="InterPro"/>
</dbReference>
<accession>A0A5C7FN20</accession>
<feature type="transmembrane region" description="Helical" evidence="1">
    <location>
        <begin position="22"/>
        <end position="42"/>
    </location>
</feature>
<sequence length="279" mass="30241">MIFMGSSGAVGRYIPLEPGPTIWWRCLLAMVLLFVYCKVRGFQLKIPGWKKQQAVIVSGVLFASHLVTYFYALKLSSVAIGMLAVFTYPAMTTLLEPILLKQKIQPHHIGLAGLVLVGVFFLVPGDVDLSDDTFLGLMFGLVSALIYSLRNIMMKKQVESIHGSVLMFWQMLVGVVVVAPALFFSPGLPPVTAIPFLVSLGLITTAIGHTLFLGSFKHFSISTASLLSCIQPVYGILLGMLIFGEYPAWTSVIGGALILSAVVVEARQTMVNSKVTTKG</sequence>
<keyword evidence="1" id="KW-0812">Transmembrane</keyword>
<feature type="transmembrane region" description="Helical" evidence="1">
    <location>
        <begin position="248"/>
        <end position="264"/>
    </location>
</feature>
<feature type="transmembrane region" description="Helical" evidence="1">
    <location>
        <begin position="78"/>
        <end position="100"/>
    </location>
</feature>
<dbReference type="OrthoDB" id="9150437at2"/>
<dbReference type="SUPFAM" id="SSF103481">
    <property type="entry name" value="Multidrug resistance efflux transporter EmrE"/>
    <property type="match status" value="2"/>
</dbReference>
<dbReference type="EMBL" id="VOXD01000002">
    <property type="protein sequence ID" value="TXF91562.1"/>
    <property type="molecule type" value="Genomic_DNA"/>
</dbReference>
<gene>
    <name evidence="3" type="ORF">FUA23_01970</name>
</gene>
<feature type="transmembrane region" description="Helical" evidence="1">
    <location>
        <begin position="133"/>
        <end position="153"/>
    </location>
</feature>
<dbReference type="InterPro" id="IPR000620">
    <property type="entry name" value="EamA_dom"/>
</dbReference>
<name>A0A5C7FN20_9BACT</name>
<keyword evidence="1" id="KW-0472">Membrane</keyword>
<dbReference type="AlphaFoldDB" id="A0A5C7FN20"/>
<evidence type="ECO:0000256" key="1">
    <source>
        <dbReference type="SAM" id="Phobius"/>
    </source>
</evidence>
<keyword evidence="1" id="KW-1133">Transmembrane helix</keyword>
<dbReference type="Proteomes" id="UP000321907">
    <property type="component" value="Unassembled WGS sequence"/>
</dbReference>